<feature type="compositionally biased region" description="Gly residues" evidence="1">
    <location>
        <begin position="587"/>
        <end position="600"/>
    </location>
</feature>
<organism evidence="3 4">
    <name type="scientific">Pisum sativum</name>
    <name type="common">Garden pea</name>
    <name type="synonym">Lathyrus oleraceus</name>
    <dbReference type="NCBI Taxonomy" id="3888"/>
    <lineage>
        <taxon>Eukaryota</taxon>
        <taxon>Viridiplantae</taxon>
        <taxon>Streptophyta</taxon>
        <taxon>Embryophyta</taxon>
        <taxon>Tracheophyta</taxon>
        <taxon>Spermatophyta</taxon>
        <taxon>Magnoliopsida</taxon>
        <taxon>eudicotyledons</taxon>
        <taxon>Gunneridae</taxon>
        <taxon>Pentapetalae</taxon>
        <taxon>rosids</taxon>
        <taxon>fabids</taxon>
        <taxon>Fabales</taxon>
        <taxon>Fabaceae</taxon>
        <taxon>Papilionoideae</taxon>
        <taxon>50 kb inversion clade</taxon>
        <taxon>NPAAA clade</taxon>
        <taxon>Hologalegina</taxon>
        <taxon>IRL clade</taxon>
        <taxon>Fabeae</taxon>
        <taxon>Lathyrus</taxon>
    </lineage>
</organism>
<feature type="compositionally biased region" description="Basic and acidic residues" evidence="1">
    <location>
        <begin position="434"/>
        <end position="446"/>
    </location>
</feature>
<feature type="domain" description="Aminotransferase-like plant mobile" evidence="2">
    <location>
        <begin position="134"/>
        <end position="359"/>
    </location>
</feature>
<dbReference type="Pfam" id="PF10536">
    <property type="entry name" value="PMD"/>
    <property type="match status" value="2"/>
</dbReference>
<feature type="compositionally biased region" description="Polar residues" evidence="1">
    <location>
        <begin position="377"/>
        <end position="427"/>
    </location>
</feature>
<feature type="region of interest" description="Disordered" evidence="1">
    <location>
        <begin position="377"/>
        <end position="460"/>
    </location>
</feature>
<feature type="domain" description="Aminotransferase-like plant mobile" evidence="2">
    <location>
        <begin position="47"/>
        <end position="122"/>
    </location>
</feature>
<protein>
    <recommendedName>
        <fullName evidence="2">Aminotransferase-like plant mobile domain-containing protein</fullName>
    </recommendedName>
</protein>
<dbReference type="EMBL" id="JAMSHJ010000006">
    <property type="protein sequence ID" value="KAI5398643.1"/>
    <property type="molecule type" value="Genomic_DNA"/>
</dbReference>
<name>A0A9D4WBS3_PEA</name>
<dbReference type="AlphaFoldDB" id="A0A9D4WBS3"/>
<dbReference type="Proteomes" id="UP001058974">
    <property type="component" value="Chromosome 6"/>
</dbReference>
<keyword evidence="4" id="KW-1185">Reference proteome</keyword>
<evidence type="ECO:0000313" key="3">
    <source>
        <dbReference type="EMBL" id="KAI5398643.1"/>
    </source>
</evidence>
<dbReference type="InterPro" id="IPR044824">
    <property type="entry name" value="MAIN-like"/>
</dbReference>
<dbReference type="GO" id="GO:0010073">
    <property type="term" value="P:meristem maintenance"/>
    <property type="evidence" value="ECO:0007669"/>
    <property type="project" value="InterPro"/>
</dbReference>
<sequence>MSLLTMGEAHRGTVANIATYDVSRFRTRVHEFVPMDPMIQPYVELAGFGHLSKIMSWSIDNKFILALCERWRPETHTFWFPTGECTVTLEDVYMLLGLRIEGKAVNGKTNFPNSICMELLNVDLLDDNARGQGSGSSMHIMYLPLLRHIDRIGSYSWGSACLAYLYSSLCKNCHKDTSTFSGCAVLLQAWGWSRLPSLAPVNSNPFTFPYAKKWSARGMNYSRYPRHCITQYRNLLDHLRPADFIWRPYLNMDHEHQINPEDAAVWTTCTPIIRFTTVELHNTDRVKLQFGMVQNIPDPPASLGEWHMRKVNDQWNYNPWQQFARSECRKWKHRHDHVLTDAVMPNEVKPSRTYMAWYRSVGFQFIADDMYLHDPRQTSYTQEGSTSNPQQHSQPDYSQPPIRQTFRSTNTQTYNQNMPFTQPQNQEHPPYHHQQMDHQPSTEHRFAPTPSPYQSRLTQNTNRPITYRSQEPQTSQYQNIPQPYLFQTPQQPFQPFLDPSLSPMSPFNRPGRPSMSQPHPNFSGMGHELSYAGTPSLNTEDYAELAEYLNGSSPVGGNDAPGPSDEQTPVQNRQRGLGPRVRVARGCGTGGRLGGPGHHH</sequence>
<comment type="caution">
    <text evidence="3">The sequence shown here is derived from an EMBL/GenBank/DDBJ whole genome shotgun (WGS) entry which is preliminary data.</text>
</comment>
<feature type="region of interest" description="Disordered" evidence="1">
    <location>
        <begin position="502"/>
        <end position="523"/>
    </location>
</feature>
<dbReference type="PANTHER" id="PTHR46033">
    <property type="entry name" value="PROTEIN MAIN-LIKE 2"/>
    <property type="match status" value="1"/>
</dbReference>
<dbReference type="Gramene" id="Psat06G0413400-T1">
    <property type="protein sequence ID" value="KAI5398643.1"/>
    <property type="gene ID" value="KIW84_064134"/>
</dbReference>
<evidence type="ECO:0000313" key="4">
    <source>
        <dbReference type="Proteomes" id="UP001058974"/>
    </source>
</evidence>
<feature type="compositionally biased region" description="Polar residues" evidence="1">
    <location>
        <begin position="565"/>
        <end position="574"/>
    </location>
</feature>
<gene>
    <name evidence="3" type="ORF">KIW84_064134</name>
</gene>
<reference evidence="3 4" key="1">
    <citation type="journal article" date="2022" name="Nat. Genet.">
        <title>Improved pea reference genome and pan-genome highlight genomic features and evolutionary characteristics.</title>
        <authorList>
            <person name="Yang T."/>
            <person name="Liu R."/>
            <person name="Luo Y."/>
            <person name="Hu S."/>
            <person name="Wang D."/>
            <person name="Wang C."/>
            <person name="Pandey M.K."/>
            <person name="Ge S."/>
            <person name="Xu Q."/>
            <person name="Li N."/>
            <person name="Li G."/>
            <person name="Huang Y."/>
            <person name="Saxena R.K."/>
            <person name="Ji Y."/>
            <person name="Li M."/>
            <person name="Yan X."/>
            <person name="He Y."/>
            <person name="Liu Y."/>
            <person name="Wang X."/>
            <person name="Xiang C."/>
            <person name="Varshney R.K."/>
            <person name="Ding H."/>
            <person name="Gao S."/>
            <person name="Zong X."/>
        </authorList>
    </citation>
    <scope>NUCLEOTIDE SEQUENCE [LARGE SCALE GENOMIC DNA]</scope>
    <source>
        <strain evidence="3 4">cv. Zhongwan 6</strain>
    </source>
</reference>
<evidence type="ECO:0000259" key="2">
    <source>
        <dbReference type="Pfam" id="PF10536"/>
    </source>
</evidence>
<feature type="region of interest" description="Disordered" evidence="1">
    <location>
        <begin position="543"/>
        <end position="600"/>
    </location>
</feature>
<proteinExistence type="predicted"/>
<evidence type="ECO:0000256" key="1">
    <source>
        <dbReference type="SAM" id="MobiDB-lite"/>
    </source>
</evidence>
<accession>A0A9D4WBS3</accession>
<dbReference type="InterPro" id="IPR019557">
    <property type="entry name" value="AminoTfrase-like_pln_mobile"/>
</dbReference>
<dbReference type="PANTHER" id="PTHR46033:SF8">
    <property type="entry name" value="PROTEIN MAINTENANCE OF MERISTEMS-LIKE"/>
    <property type="match status" value="1"/>
</dbReference>